<dbReference type="GeneTree" id="ENSGT00390000017394"/>
<dbReference type="FunFam" id="3.30.1360.210:FF:000001">
    <property type="entry name" value="60S ribosomal protein L22 1"/>
    <property type="match status" value="1"/>
</dbReference>
<gene>
    <name evidence="16" type="primary">ICMT</name>
</gene>
<evidence type="ECO:0000256" key="9">
    <source>
        <dbReference type="ARBA" id="ARBA00022989"/>
    </source>
</evidence>
<comment type="similarity">
    <text evidence="14">Belongs to the class VI-like SAM-binding methyltransferase superfamily. Isoprenylcysteine carboxyl methyltransferase family.</text>
</comment>
<evidence type="ECO:0000256" key="5">
    <source>
        <dbReference type="ARBA" id="ARBA00011133"/>
    </source>
</evidence>
<dbReference type="STRING" id="59729.ENSTGUP00000028835"/>
<dbReference type="PANTHER" id="PTHR10064">
    <property type="entry name" value="60S RIBOSOMAL PROTEIN L22"/>
    <property type="match status" value="1"/>
</dbReference>
<dbReference type="InterPro" id="IPR025770">
    <property type="entry name" value="PPMT_MeTrfase"/>
</dbReference>
<keyword evidence="8" id="KW-0689">Ribosomal protein</keyword>
<keyword evidence="9 14" id="KW-1133">Transmembrane helix</keyword>
<dbReference type="Pfam" id="PF01776">
    <property type="entry name" value="Ribosomal_L22e"/>
    <property type="match status" value="1"/>
</dbReference>
<keyword evidence="14" id="KW-0256">Endoplasmic reticulum</keyword>
<dbReference type="GO" id="GO:0005840">
    <property type="term" value="C:ribosome"/>
    <property type="evidence" value="ECO:0007669"/>
    <property type="project" value="UniProtKB-KW"/>
</dbReference>
<dbReference type="GO" id="GO:1990904">
    <property type="term" value="C:ribonucleoprotein complex"/>
    <property type="evidence" value="ECO:0007669"/>
    <property type="project" value="UniProtKB-KW"/>
</dbReference>
<keyword evidence="17" id="KW-1185">Reference proteome</keyword>
<comment type="subunit">
    <text evidence="5">Component of the large ribosomal subunit.</text>
</comment>
<evidence type="ECO:0000256" key="12">
    <source>
        <dbReference type="ARBA" id="ARBA00023572"/>
    </source>
</evidence>
<dbReference type="InterPro" id="IPR002671">
    <property type="entry name" value="Ribosomal_eL22"/>
</dbReference>
<protein>
    <recommendedName>
        <fullName evidence="14">Protein-S-isoprenylcysteine O-methyltransferase</fullName>
        <ecNumber evidence="14">2.1.1.100</ecNumber>
    </recommendedName>
</protein>
<keyword evidence="11" id="KW-0687">Ribonucleoprotein</keyword>
<evidence type="ECO:0000256" key="14">
    <source>
        <dbReference type="RuleBase" id="RU362022"/>
    </source>
</evidence>
<dbReference type="GO" id="GO:0032259">
    <property type="term" value="P:methylation"/>
    <property type="evidence" value="ECO:0007669"/>
    <property type="project" value="UniProtKB-KW"/>
</dbReference>
<dbReference type="GO" id="GO:0005789">
    <property type="term" value="C:endoplasmic reticulum membrane"/>
    <property type="evidence" value="ECO:0007669"/>
    <property type="project" value="UniProtKB-SubCell"/>
</dbReference>
<reference evidence="16" key="3">
    <citation type="submission" date="2025-09" db="UniProtKB">
        <authorList>
            <consortium name="Ensembl"/>
        </authorList>
    </citation>
    <scope>IDENTIFICATION</scope>
</reference>
<comment type="function">
    <text evidence="13">Component of the large ribosomal subunit. The ribosome is a large ribonucleoprotein complex responsible for the synthesis of proteins in the cell.</text>
</comment>
<dbReference type="InterPro" id="IPR038526">
    <property type="entry name" value="Ribosomal_eL22_sf"/>
</dbReference>
<evidence type="ECO:0000256" key="3">
    <source>
        <dbReference type="ARBA" id="ARBA00004496"/>
    </source>
</evidence>
<feature type="transmembrane region" description="Helical" evidence="14">
    <location>
        <begin position="127"/>
        <end position="148"/>
    </location>
</feature>
<dbReference type="Proteomes" id="UP000007754">
    <property type="component" value="Chromosome 21"/>
</dbReference>
<comment type="similarity">
    <text evidence="4">Belongs to the eukaryotic ribosomal protein eL22 family.</text>
</comment>
<dbReference type="GO" id="GO:0003723">
    <property type="term" value="F:RNA binding"/>
    <property type="evidence" value="ECO:0007669"/>
    <property type="project" value="TreeGrafter"/>
</dbReference>
<dbReference type="GO" id="GO:0002181">
    <property type="term" value="P:cytoplasmic translation"/>
    <property type="evidence" value="ECO:0007669"/>
    <property type="project" value="TreeGrafter"/>
</dbReference>
<accession>H0YWM0</accession>
<keyword evidence="7 14" id="KW-0812">Transmembrane</keyword>
<dbReference type="Pfam" id="PF04140">
    <property type="entry name" value="ICMT"/>
    <property type="match status" value="1"/>
</dbReference>
<dbReference type="InterPro" id="IPR007269">
    <property type="entry name" value="ICMT_MeTrfase"/>
</dbReference>
<feature type="transmembrane region" description="Helical" evidence="14">
    <location>
        <begin position="97"/>
        <end position="115"/>
    </location>
</feature>
<comment type="caution">
    <text evidence="14">Lacks conserved residue(s) required for the propagation of feature annotation.</text>
</comment>
<dbReference type="Gene3D" id="3.30.1360.210">
    <property type="match status" value="1"/>
</dbReference>
<reference evidence="16 17" key="1">
    <citation type="journal article" date="2010" name="Nature">
        <title>The genome of a songbird.</title>
        <authorList>
            <person name="Warren W.C."/>
            <person name="Clayton D.F."/>
            <person name="Ellegren H."/>
            <person name="Arnold A.P."/>
            <person name="Hillier L.W."/>
            <person name="Kunstner A."/>
            <person name="Searle S."/>
            <person name="White S."/>
            <person name="Vilella A.J."/>
            <person name="Fairley S."/>
            <person name="Heger A."/>
            <person name="Kong L."/>
            <person name="Ponting C.P."/>
            <person name="Jarvis E.D."/>
            <person name="Mello C.V."/>
            <person name="Minx P."/>
            <person name="Lovell P."/>
            <person name="Velho T.A."/>
            <person name="Ferris M."/>
            <person name="Balakrishnan C.N."/>
            <person name="Sinha S."/>
            <person name="Blatti C."/>
            <person name="London S.E."/>
            <person name="Li Y."/>
            <person name="Lin Y.C."/>
            <person name="George J."/>
            <person name="Sweedler J."/>
            <person name="Southey B."/>
            <person name="Gunaratne P."/>
            <person name="Watson M."/>
            <person name="Nam K."/>
            <person name="Backstrom N."/>
            <person name="Smeds L."/>
            <person name="Nabholz B."/>
            <person name="Itoh Y."/>
            <person name="Whitney O."/>
            <person name="Pfenning A.R."/>
            <person name="Howard J."/>
            <person name="Volker M."/>
            <person name="Skinner B.M."/>
            <person name="Griffin D.K."/>
            <person name="Ye L."/>
            <person name="McLaren W.M."/>
            <person name="Flicek P."/>
            <person name="Quesada V."/>
            <person name="Velasco G."/>
            <person name="Lopez-Otin C."/>
            <person name="Puente X.S."/>
            <person name="Olender T."/>
            <person name="Lancet D."/>
            <person name="Smit A.F."/>
            <person name="Hubley R."/>
            <person name="Konkel M.K."/>
            <person name="Walker J.A."/>
            <person name="Batzer M.A."/>
            <person name="Gu W."/>
            <person name="Pollock D.D."/>
            <person name="Chen L."/>
            <person name="Cheng Z."/>
            <person name="Eichler E.E."/>
            <person name="Stapley J."/>
            <person name="Slate J."/>
            <person name="Ekblom R."/>
            <person name="Birkhead T."/>
            <person name="Burke T."/>
            <person name="Burt D."/>
            <person name="Scharff C."/>
            <person name="Adam I."/>
            <person name="Richard H."/>
            <person name="Sultan M."/>
            <person name="Soldatov A."/>
            <person name="Lehrach H."/>
            <person name="Edwards S.V."/>
            <person name="Yang S.P."/>
            <person name="Li X."/>
            <person name="Graves T."/>
            <person name="Fulton L."/>
            <person name="Nelson J."/>
            <person name="Chinwalla A."/>
            <person name="Hou S."/>
            <person name="Mardis E.R."/>
            <person name="Wilson R.K."/>
        </authorList>
    </citation>
    <scope>NUCLEOTIDE SEQUENCE [LARGE SCALE GENOMIC DNA]</scope>
</reference>
<comment type="subcellular location">
    <subcellularLocation>
        <location evidence="3">Cytoplasm</location>
    </subcellularLocation>
    <subcellularLocation>
        <location evidence="14">Endoplasmic reticulum membrane</location>
        <topology evidence="14">Multi-pass membrane protein</topology>
    </subcellularLocation>
    <subcellularLocation>
        <location evidence="2">Membrane</location>
        <topology evidence="2">Multi-pass membrane protein</topology>
    </subcellularLocation>
</comment>
<comment type="catalytic activity">
    <reaction evidence="1 14">
        <text>[protein]-C-terminal S-[(2E,6E)-farnesyl]-L-cysteine + S-adenosyl-L-methionine = [protein]-C-terminal S-[(2E,6E)-farnesyl]-L-cysteine methyl ester + S-adenosyl-L-homocysteine</text>
        <dbReference type="Rhea" id="RHEA:21672"/>
        <dbReference type="Rhea" id="RHEA-COMP:12125"/>
        <dbReference type="Rhea" id="RHEA-COMP:12126"/>
        <dbReference type="ChEBI" id="CHEBI:57856"/>
        <dbReference type="ChEBI" id="CHEBI:59789"/>
        <dbReference type="ChEBI" id="CHEBI:90510"/>
        <dbReference type="ChEBI" id="CHEBI:90511"/>
        <dbReference type="EC" id="2.1.1.100"/>
    </reaction>
</comment>
<keyword evidence="10 14" id="KW-0472">Membrane</keyword>
<dbReference type="AlphaFoldDB" id="H0YWM0"/>
<evidence type="ECO:0000256" key="15">
    <source>
        <dbReference type="SAM" id="MobiDB-lite"/>
    </source>
</evidence>
<organism evidence="16 17">
    <name type="scientific">Taeniopygia guttata</name>
    <name type="common">Zebra finch</name>
    <name type="synonym">Poephila guttata</name>
    <dbReference type="NCBI Taxonomy" id="59729"/>
    <lineage>
        <taxon>Eukaryota</taxon>
        <taxon>Metazoa</taxon>
        <taxon>Chordata</taxon>
        <taxon>Craniata</taxon>
        <taxon>Vertebrata</taxon>
        <taxon>Euteleostomi</taxon>
        <taxon>Archelosauria</taxon>
        <taxon>Archosauria</taxon>
        <taxon>Dinosauria</taxon>
        <taxon>Saurischia</taxon>
        <taxon>Theropoda</taxon>
        <taxon>Coelurosauria</taxon>
        <taxon>Aves</taxon>
        <taxon>Neognathae</taxon>
        <taxon>Neoaves</taxon>
        <taxon>Telluraves</taxon>
        <taxon>Australaves</taxon>
        <taxon>Passeriformes</taxon>
        <taxon>Passeroidea</taxon>
        <taxon>Estrildidae</taxon>
        <taxon>Estrildinae</taxon>
        <taxon>Taeniopygia</taxon>
    </lineage>
</organism>
<evidence type="ECO:0000313" key="17">
    <source>
        <dbReference type="Proteomes" id="UP000007754"/>
    </source>
</evidence>
<evidence type="ECO:0000256" key="10">
    <source>
        <dbReference type="ARBA" id="ARBA00023136"/>
    </source>
</evidence>
<dbReference type="Ensembl" id="ENSTGUT00000002721.2">
    <property type="protein sequence ID" value="ENSTGUP00000002693.2"/>
    <property type="gene ID" value="ENSTGUG00000002621.2"/>
</dbReference>
<dbReference type="GO" id="GO:0004671">
    <property type="term" value="F:protein C-terminal S-isoprenylcysteine carboxyl O-methyltransferase activity"/>
    <property type="evidence" value="ECO:0007669"/>
    <property type="project" value="UniProtKB-EC"/>
</dbReference>
<proteinExistence type="inferred from homology"/>
<dbReference type="PROSITE" id="PS51564">
    <property type="entry name" value="SAM_ICMT"/>
    <property type="match status" value="1"/>
</dbReference>
<keyword evidence="14" id="KW-0949">S-adenosyl-L-methionine</keyword>
<keyword evidence="14" id="KW-0489">Methyltransferase</keyword>
<evidence type="ECO:0000256" key="8">
    <source>
        <dbReference type="ARBA" id="ARBA00022980"/>
    </source>
</evidence>
<keyword evidence="6" id="KW-0963">Cytoplasm</keyword>
<reference evidence="16" key="2">
    <citation type="submission" date="2025-08" db="UniProtKB">
        <authorList>
            <consortium name="Ensembl"/>
        </authorList>
    </citation>
    <scope>IDENTIFICATION</scope>
</reference>
<dbReference type="EC" id="2.1.1.100" evidence="14"/>
<dbReference type="GO" id="GO:0003735">
    <property type="term" value="F:structural constituent of ribosome"/>
    <property type="evidence" value="ECO:0007669"/>
    <property type="project" value="InterPro"/>
</dbReference>
<evidence type="ECO:0000256" key="2">
    <source>
        <dbReference type="ARBA" id="ARBA00004141"/>
    </source>
</evidence>
<dbReference type="PANTHER" id="PTHR10064:SF2">
    <property type="entry name" value="LARGE RIBOSOMAL SUBUNIT PROTEIN EL22"/>
    <property type="match status" value="1"/>
</dbReference>
<evidence type="ECO:0000256" key="4">
    <source>
        <dbReference type="ARBA" id="ARBA00007817"/>
    </source>
</evidence>
<dbReference type="Gene3D" id="1.20.120.1630">
    <property type="match status" value="1"/>
</dbReference>
<evidence type="ECO:0000256" key="6">
    <source>
        <dbReference type="ARBA" id="ARBA00022490"/>
    </source>
</evidence>
<feature type="region of interest" description="Disordered" evidence="15">
    <location>
        <begin position="1"/>
        <end position="60"/>
    </location>
</feature>
<comment type="function">
    <text evidence="12">Catalyzes the post-translational methylation of isoprenylated C-terminal cysteine residues.</text>
</comment>
<evidence type="ECO:0000256" key="1">
    <source>
        <dbReference type="ARBA" id="ARBA00001450"/>
    </source>
</evidence>
<sequence length="438" mass="48334">MMEQVPSPDGSGTEPTPGPNPNGDRTQTGTEPEPAPNPNRPRPAAQLSREPRRSAAAWGGALARAARPFPGRRGRGGAAMMAAAAARRGRLGREGRASLCSFLLGASVAALPLLLGSSPSLLAAPGLRGRLALALHVAGVNAALVLIYPRPLYKIAVRACFLGFAFGCGLLLSAGRSAWRHFGWYMCSLSLFHYSEYLVTAINNPRSLSLDSFLLNHSFEYNLAALSSWVEFTLEKLFFPELKQITWLSTVGLLMVIFGDCLRKAAMLTAGSNFNHIVQNEKSDTHTLVTSGVYGWFRHPSYVGWFYWSIGTQQKKPAAKGGKKKKQVLKFTLDCTHPVEDGIMDAANFEQFLQERIKVNGKAGNLGGGVVTIERSKSKITVTSEVPFSKRYLKYLTKKYLKKNNLRDWLRVVANSKESYELRYFQINQDEEEEEEED</sequence>
<evidence type="ECO:0000256" key="11">
    <source>
        <dbReference type="ARBA" id="ARBA00023274"/>
    </source>
</evidence>
<dbReference type="HOGENOM" id="CLU_065200_0_1_1"/>
<feature type="transmembrane region" description="Helical" evidence="14">
    <location>
        <begin position="155"/>
        <end position="175"/>
    </location>
</feature>
<keyword evidence="14" id="KW-0808">Transferase</keyword>
<name>H0YWM0_TAEGU</name>
<evidence type="ECO:0000313" key="16">
    <source>
        <dbReference type="Ensembl" id="ENSTGUP00000002693.2"/>
    </source>
</evidence>
<dbReference type="OMA" id="RNIYIHI"/>
<evidence type="ECO:0000256" key="13">
    <source>
        <dbReference type="ARBA" id="ARBA00034092"/>
    </source>
</evidence>
<evidence type="ECO:0000256" key="7">
    <source>
        <dbReference type="ARBA" id="ARBA00022692"/>
    </source>
</evidence>